<evidence type="ECO:0000313" key="1">
    <source>
        <dbReference type="EMBL" id="MBE9211422.1"/>
    </source>
</evidence>
<evidence type="ECO:0000313" key="2">
    <source>
        <dbReference type="Proteomes" id="UP000620559"/>
    </source>
</evidence>
<reference evidence="1" key="1">
    <citation type="submission" date="2020-10" db="EMBL/GenBank/DDBJ databases">
        <authorList>
            <person name="Castelo-Branco R."/>
            <person name="Eusebio N."/>
            <person name="Adriana R."/>
            <person name="Vieira A."/>
            <person name="Brugerolle De Fraissinette N."/>
            <person name="Rezende De Castro R."/>
            <person name="Schneider M.P."/>
            <person name="Vasconcelos V."/>
            <person name="Leao P.N."/>
        </authorList>
    </citation>
    <scope>NUCLEOTIDE SEQUENCE</scope>
    <source>
        <strain evidence="1">LEGE 06105</strain>
    </source>
</reference>
<dbReference type="RefSeq" id="WP_193916324.1">
    <property type="nucleotide sequence ID" value="NZ_JADEWL010000003.1"/>
</dbReference>
<dbReference type="Proteomes" id="UP000620559">
    <property type="component" value="Unassembled WGS sequence"/>
</dbReference>
<dbReference type="Gene3D" id="2.130.10.10">
    <property type="entry name" value="YVTN repeat-like/Quinoprotein amine dehydrogenase"/>
    <property type="match status" value="2"/>
</dbReference>
<dbReference type="PANTHER" id="PTHR43739:SF5">
    <property type="entry name" value="EXO-ALPHA-SIALIDASE"/>
    <property type="match status" value="1"/>
</dbReference>
<dbReference type="EMBL" id="JADEWL010000003">
    <property type="protein sequence ID" value="MBE9211422.1"/>
    <property type="molecule type" value="Genomic_DNA"/>
</dbReference>
<sequence>MNILSKQLHFTPLLRKLSFFVLLVSTVAILLIGNNFSVVSTPTKIPQSFKWSNVNIQGMGYVTGMTISGATPHSNAAVKPYDVYVRTDIGGVYRFDRQNQKWIPLMDMFNTNFSGGGVGVESITVDPQQPIRVYAAVNYGSSIITEDGRKKYKYSGEIMVSEDRGNTWKPTGLGKKDVFVGADKEYRSDTGERLAVDPNNSEIIYFASRRDGLWRKSANQEWTEVSGGLPAAKSLPEYKKSDGKENKDIPGFTFVAFDQNSGKANQASKTIYVGVHGKGVWSSNDAGQTWLDIVGEKDPLRGTVAKDGTLYVSFGTHSKNGGNKSGGVRKYKNGKWTDITPDGTARVYSAVAVQGNNPTMVIAISDKYLYRSTNAGNTWNKQTMYMGAYDANYPQDQVNPSAPKYYQSYSGTGASVVVFDPANPKQVWWTNGWGVACTPDITAAKPNFKWLMDNLEELDVNIVRVPPVPKFQGGADLISAVQDMIGFRHVNRHQVPLEKINPVNIDINPAYKWANPDWKKYPVPFPHVAGATGMDYAYKKPNYAAFVGFHQWQGFYPIHGYTKDNGKTWQAFESVPTENMWKAEKSKREKTIAMGGQIAMSPTNPNNMVWSPTWGPFTHYTIDGGRTWKLAHNLDHDPKPQPFDSNNDKHTHYDVLPKSWANSINPWLSSYILAADRQDPQGKTFYYYNGWTFYYSNDGGANWRKGASGKLPTWMVRPAIVPNPTQQGDVWMSFARNPEDVEGNKLYRSTDGGNTFHPITSVDTCEFVTFGKGNSEKNPYIYIFGRVGGAKKDAMYISQNMGNTWKLISNPEKQQFPGITWLEADMRSPYLVYAALSGRGIMVGEMDNRFAPKRST</sequence>
<dbReference type="InterPro" id="IPR015943">
    <property type="entry name" value="WD40/YVTN_repeat-like_dom_sf"/>
</dbReference>
<dbReference type="PANTHER" id="PTHR43739">
    <property type="entry name" value="XYLOGLUCANASE (EUROFUNG)"/>
    <property type="match status" value="1"/>
</dbReference>
<dbReference type="SUPFAM" id="SSF110296">
    <property type="entry name" value="Oligoxyloglucan reducing end-specific cellobiohydrolase"/>
    <property type="match status" value="2"/>
</dbReference>
<organism evidence="1 2">
    <name type="scientific">Plectonema cf. radiosum LEGE 06105</name>
    <dbReference type="NCBI Taxonomy" id="945769"/>
    <lineage>
        <taxon>Bacteria</taxon>
        <taxon>Bacillati</taxon>
        <taxon>Cyanobacteriota</taxon>
        <taxon>Cyanophyceae</taxon>
        <taxon>Oscillatoriophycideae</taxon>
        <taxon>Oscillatoriales</taxon>
        <taxon>Microcoleaceae</taxon>
        <taxon>Plectonema</taxon>
    </lineage>
</organism>
<dbReference type="CDD" id="cd15482">
    <property type="entry name" value="Sialidase_non-viral"/>
    <property type="match status" value="1"/>
</dbReference>
<name>A0A8J7K104_9CYAN</name>
<dbReference type="InterPro" id="IPR052025">
    <property type="entry name" value="Xyloglucanase_GH74"/>
</dbReference>
<accession>A0A8J7K104</accession>
<keyword evidence="2" id="KW-1185">Reference proteome</keyword>
<proteinExistence type="predicted"/>
<dbReference type="GO" id="GO:0010411">
    <property type="term" value="P:xyloglucan metabolic process"/>
    <property type="evidence" value="ECO:0007669"/>
    <property type="project" value="TreeGrafter"/>
</dbReference>
<gene>
    <name evidence="1" type="ORF">IQ247_01590</name>
</gene>
<comment type="caution">
    <text evidence="1">The sequence shown here is derived from an EMBL/GenBank/DDBJ whole genome shotgun (WGS) entry which is preliminary data.</text>
</comment>
<protein>
    <submittedName>
        <fullName evidence="1">Exo-alpha-sialidase</fullName>
    </submittedName>
</protein>
<dbReference type="AlphaFoldDB" id="A0A8J7K104"/>